<dbReference type="SMART" id="SM00471">
    <property type="entry name" value="HDc"/>
    <property type="match status" value="1"/>
</dbReference>
<dbReference type="InterPro" id="IPR037522">
    <property type="entry name" value="HD_GYP_dom"/>
</dbReference>
<dbReference type="AlphaFoldDB" id="A0A1W1IGI3"/>
<dbReference type="InterPro" id="IPR043128">
    <property type="entry name" value="Rev_trsase/Diguanyl_cyclase"/>
</dbReference>
<dbReference type="InterPro" id="IPR029787">
    <property type="entry name" value="Nucleotide_cyclase"/>
</dbReference>
<dbReference type="PROSITE" id="PS50887">
    <property type="entry name" value="GGDEF"/>
    <property type="match status" value="1"/>
</dbReference>
<dbReference type="CDD" id="cd00077">
    <property type="entry name" value="HDc"/>
    <property type="match status" value="1"/>
</dbReference>
<dbReference type="Proteomes" id="UP000195985">
    <property type="component" value="Unassembled WGS sequence"/>
</dbReference>
<dbReference type="CDD" id="cd01949">
    <property type="entry name" value="GGDEF"/>
    <property type="match status" value="1"/>
</dbReference>
<keyword evidence="6" id="KW-1185">Reference proteome</keyword>
<evidence type="ECO:0000259" key="4">
    <source>
        <dbReference type="PROSITE" id="PS51832"/>
    </source>
</evidence>
<feature type="domain" description="HD" evidence="3">
    <location>
        <begin position="332"/>
        <end position="454"/>
    </location>
</feature>
<dbReference type="InterPro" id="IPR006675">
    <property type="entry name" value="HDIG_dom"/>
</dbReference>
<dbReference type="Pfam" id="PF00990">
    <property type="entry name" value="GGDEF"/>
    <property type="match status" value="1"/>
</dbReference>
<dbReference type="CDD" id="cd00130">
    <property type="entry name" value="PAS"/>
    <property type="match status" value="1"/>
</dbReference>
<protein>
    <submittedName>
        <fullName evidence="5">Nucleotide cyclase</fullName>
    </submittedName>
</protein>
<dbReference type="PROSITE" id="PS51832">
    <property type="entry name" value="HD_GYP"/>
    <property type="match status" value="1"/>
</dbReference>
<accession>A0A1W1IGI3</accession>
<dbReference type="InterPro" id="IPR000014">
    <property type="entry name" value="PAS"/>
</dbReference>
<proteinExistence type="predicted"/>
<reference evidence="6" key="1">
    <citation type="submission" date="2016-04" db="EMBL/GenBank/DDBJ databases">
        <authorList>
            <person name="Strepis N."/>
        </authorList>
    </citation>
    <scope>NUCLEOTIDE SEQUENCE [LARGE SCALE GENOMIC DNA]</scope>
</reference>
<dbReference type="PANTHER" id="PTHR45228:SF1">
    <property type="entry name" value="CYCLIC DI-GMP PHOSPHODIESTERASE TM_0186"/>
    <property type="match status" value="1"/>
</dbReference>
<dbReference type="SMART" id="SM00091">
    <property type="entry name" value="PAS"/>
    <property type="match status" value="1"/>
</dbReference>
<dbReference type="Gene3D" id="1.10.3210.10">
    <property type="entry name" value="Hypothetical protein af1432"/>
    <property type="match status" value="1"/>
</dbReference>
<evidence type="ECO:0000259" key="1">
    <source>
        <dbReference type="PROSITE" id="PS50112"/>
    </source>
</evidence>
<dbReference type="RefSeq" id="WP_086942925.1">
    <property type="nucleotide sequence ID" value="NZ_FONM01000007.1"/>
</dbReference>
<dbReference type="Pfam" id="PF13487">
    <property type="entry name" value="HD_5"/>
    <property type="match status" value="1"/>
</dbReference>
<dbReference type="InterPro" id="IPR006674">
    <property type="entry name" value="HD_domain"/>
</dbReference>
<dbReference type="SUPFAM" id="SSF109604">
    <property type="entry name" value="HD-domain/PDEase-like"/>
    <property type="match status" value="1"/>
</dbReference>
<organism evidence="5 6">
    <name type="scientific">Trichococcus pasteurii</name>
    <dbReference type="NCBI Taxonomy" id="43064"/>
    <lineage>
        <taxon>Bacteria</taxon>
        <taxon>Bacillati</taxon>
        <taxon>Bacillota</taxon>
        <taxon>Bacilli</taxon>
        <taxon>Lactobacillales</taxon>
        <taxon>Carnobacteriaceae</taxon>
        <taxon>Trichococcus</taxon>
    </lineage>
</organism>
<dbReference type="InterPro" id="IPR000160">
    <property type="entry name" value="GGDEF_dom"/>
</dbReference>
<dbReference type="InterPro" id="IPR035965">
    <property type="entry name" value="PAS-like_dom_sf"/>
</dbReference>
<feature type="domain" description="PAS" evidence="1">
    <location>
        <begin position="38"/>
        <end position="108"/>
    </location>
</feature>
<dbReference type="InterPro" id="IPR052020">
    <property type="entry name" value="Cyclic_di-GMP/3'3'-cGAMP_PDE"/>
</dbReference>
<dbReference type="OrthoDB" id="9759601at2"/>
<dbReference type="SUPFAM" id="SSF55785">
    <property type="entry name" value="PYP-like sensor domain (PAS domain)"/>
    <property type="match status" value="1"/>
</dbReference>
<dbReference type="PROSITE" id="PS50112">
    <property type="entry name" value="PAS"/>
    <property type="match status" value="1"/>
</dbReference>
<evidence type="ECO:0000313" key="6">
    <source>
        <dbReference type="Proteomes" id="UP000195985"/>
    </source>
</evidence>
<dbReference type="SUPFAM" id="SSF55073">
    <property type="entry name" value="Nucleotide cyclase"/>
    <property type="match status" value="1"/>
</dbReference>
<dbReference type="Gene3D" id="3.30.450.20">
    <property type="entry name" value="PAS domain"/>
    <property type="match status" value="1"/>
</dbReference>
<feature type="domain" description="GGDEF" evidence="2">
    <location>
        <begin position="186"/>
        <end position="320"/>
    </location>
</feature>
<dbReference type="InterPro" id="IPR003607">
    <property type="entry name" value="HD/PDEase_dom"/>
</dbReference>
<dbReference type="EMBL" id="FWEY01000005">
    <property type="protein sequence ID" value="SLM52127.1"/>
    <property type="molecule type" value="Genomic_DNA"/>
</dbReference>
<name>A0A1W1IGI3_9LACT</name>
<feature type="domain" description="HD-GYP" evidence="4">
    <location>
        <begin position="310"/>
        <end position="498"/>
    </location>
</feature>
<dbReference type="NCBIfam" id="TIGR00229">
    <property type="entry name" value="sensory_box"/>
    <property type="match status" value="1"/>
</dbReference>
<dbReference type="NCBIfam" id="TIGR00254">
    <property type="entry name" value="GGDEF"/>
    <property type="match status" value="1"/>
</dbReference>
<evidence type="ECO:0000259" key="2">
    <source>
        <dbReference type="PROSITE" id="PS50887"/>
    </source>
</evidence>
<dbReference type="PROSITE" id="PS51831">
    <property type="entry name" value="HD"/>
    <property type="match status" value="1"/>
</dbReference>
<dbReference type="NCBIfam" id="TIGR00277">
    <property type="entry name" value="HDIG"/>
    <property type="match status" value="1"/>
</dbReference>
<dbReference type="STRING" id="43064.SAMN04488086_10719"/>
<evidence type="ECO:0000313" key="5">
    <source>
        <dbReference type="EMBL" id="SLM52127.1"/>
    </source>
</evidence>
<dbReference type="SMART" id="SM00267">
    <property type="entry name" value="GGDEF"/>
    <property type="match status" value="1"/>
</dbReference>
<evidence type="ECO:0000259" key="3">
    <source>
        <dbReference type="PROSITE" id="PS51831"/>
    </source>
</evidence>
<gene>
    <name evidence="5" type="ORF">TPAS_1808</name>
</gene>
<sequence length="498" mass="56708">MVVGFQENDLDKLDSVIKSDTHKDISLEMQTENNLREENIELQRYVSVIKDLFCIFSFGGKIIKINRAWRESLGYNDSQMIGKSIFEIIVNDDVYATKFAISESVKSGGLDKFVNRVLNHKGIVHYYEWRVKVFENSIYASGRDISDLIMTREKLEYYHNRDALTGMYQRSFIQSSSEAMVLPYQLPLSVIFVDLNGLKLINDSYGHDQGDELLRTISQKMLSYQREGDIFVRYGGDEFVLLLPYTSYDVASSLADKIKNSDTLKISGRFPSEWVSISLGVATKIGIEDSVEDIIMEADRLMYEDKLRKSRKHKHSIIEGIKSNPRLLRKWDPIHAENVADHAGKIAEKMGLEPYLQELVKKAALVHDIGKITIPSKILNKDASLTQKELEQIKRHPESGYQILRSVDEYASVAMIILSHHEWVDGSGYPEKLKGEDIPLTSRIIAVADSYDAMTSGRIYTDCKTKEEAIQELRACAGSQFDPEVVSVFIEQVLLYGE</sequence>
<dbReference type="PANTHER" id="PTHR45228">
    <property type="entry name" value="CYCLIC DI-GMP PHOSPHODIESTERASE TM_0186-RELATED"/>
    <property type="match status" value="1"/>
</dbReference>
<dbReference type="Gene3D" id="3.30.70.270">
    <property type="match status" value="1"/>
</dbReference>